<evidence type="ECO:0000256" key="14">
    <source>
        <dbReference type="PIRSR" id="PIRSR000350-3"/>
    </source>
</evidence>
<evidence type="ECO:0000256" key="13">
    <source>
        <dbReference type="PIRSR" id="PIRSR000350-2"/>
    </source>
</evidence>
<feature type="binding site" evidence="14">
    <location>
        <begin position="186"/>
        <end position="193"/>
    </location>
    <ligand>
        <name>NAD(+)</name>
        <dbReference type="ChEBI" id="CHEBI:57540"/>
    </ligand>
</feature>
<dbReference type="GO" id="GO:0004148">
    <property type="term" value="F:dihydrolipoyl dehydrogenase (NADH) activity"/>
    <property type="evidence" value="ECO:0007669"/>
    <property type="project" value="UniProtKB-EC"/>
</dbReference>
<evidence type="ECO:0000313" key="19">
    <source>
        <dbReference type="EMBL" id="KXG73933.1"/>
    </source>
</evidence>
<keyword evidence="11 16" id="KW-0676">Redox-active center</keyword>
<evidence type="ECO:0000256" key="10">
    <source>
        <dbReference type="ARBA" id="ARBA00023157"/>
    </source>
</evidence>
<dbReference type="Proteomes" id="UP000070427">
    <property type="component" value="Unassembled WGS sequence"/>
</dbReference>
<dbReference type="STRING" id="520764.AN618_24420"/>
<feature type="binding site" evidence="14">
    <location>
        <position position="209"/>
    </location>
    <ligand>
        <name>NAD(+)</name>
        <dbReference type="ChEBI" id="CHEBI:57540"/>
    </ligand>
</feature>
<dbReference type="InterPro" id="IPR023753">
    <property type="entry name" value="FAD/NAD-binding_dom"/>
</dbReference>
<dbReference type="PANTHER" id="PTHR22912">
    <property type="entry name" value="DISULFIDE OXIDOREDUCTASE"/>
    <property type="match status" value="1"/>
</dbReference>
<feature type="binding site" evidence="14">
    <location>
        <begin position="149"/>
        <end position="151"/>
    </location>
    <ligand>
        <name>FAD</name>
        <dbReference type="ChEBI" id="CHEBI:57692"/>
    </ligand>
</feature>
<dbReference type="FunFam" id="3.30.390.30:FF:000001">
    <property type="entry name" value="Dihydrolipoyl dehydrogenase"/>
    <property type="match status" value="1"/>
</dbReference>
<evidence type="ECO:0000256" key="3">
    <source>
        <dbReference type="ARBA" id="ARBA00012608"/>
    </source>
</evidence>
<keyword evidence="20" id="KW-1185">Reference proteome</keyword>
<dbReference type="Pfam" id="PF07992">
    <property type="entry name" value="Pyr_redox_2"/>
    <property type="match status" value="1"/>
</dbReference>
<keyword evidence="14" id="KW-0547">Nucleotide-binding</keyword>
<comment type="cofactor">
    <cofactor evidence="14 16">
        <name>FAD</name>
        <dbReference type="ChEBI" id="CHEBI:57692"/>
    </cofactor>
    <text evidence="14 16">Binds 1 FAD per subunit.</text>
</comment>
<dbReference type="PROSITE" id="PS00076">
    <property type="entry name" value="PYRIDINE_REDOX_1"/>
    <property type="match status" value="1"/>
</dbReference>
<comment type="subcellular location">
    <subcellularLocation>
        <location evidence="1">Cytoplasm</location>
    </subcellularLocation>
</comment>
<dbReference type="PRINTS" id="PR00368">
    <property type="entry name" value="FADPNR"/>
</dbReference>
<dbReference type="FunCoup" id="A0A140L058">
    <property type="interactions" value="226"/>
</dbReference>
<evidence type="ECO:0000256" key="6">
    <source>
        <dbReference type="ARBA" id="ARBA00022630"/>
    </source>
</evidence>
<evidence type="ECO:0000256" key="5">
    <source>
        <dbReference type="ARBA" id="ARBA00022490"/>
    </source>
</evidence>
<evidence type="ECO:0000256" key="11">
    <source>
        <dbReference type="ARBA" id="ARBA00023284"/>
    </source>
</evidence>
<evidence type="ECO:0000256" key="4">
    <source>
        <dbReference type="ARBA" id="ARBA00016961"/>
    </source>
</evidence>
<feature type="domain" description="FAD/NAD(P)-binding" evidence="18">
    <location>
        <begin position="12"/>
        <end position="329"/>
    </location>
</feature>
<dbReference type="RefSeq" id="WP_245628536.1">
    <property type="nucleotide sequence ID" value="NZ_LOED01000066.1"/>
</dbReference>
<dbReference type="SUPFAM" id="SSF55424">
    <property type="entry name" value="FAD/NAD-linked reductases, dimerisation (C-terminal) domain"/>
    <property type="match status" value="1"/>
</dbReference>
<keyword evidence="8 16" id="KW-0560">Oxidoreductase</keyword>
<dbReference type="InterPro" id="IPR004099">
    <property type="entry name" value="Pyr_nucl-diS_OxRdtase_dimer"/>
</dbReference>
<evidence type="ECO:0000259" key="17">
    <source>
        <dbReference type="Pfam" id="PF02852"/>
    </source>
</evidence>
<feature type="domain" description="Pyridine nucleotide-disulphide oxidoreductase dimerisation" evidence="17">
    <location>
        <begin position="348"/>
        <end position="457"/>
    </location>
</feature>
<dbReference type="InterPro" id="IPR036188">
    <property type="entry name" value="FAD/NAD-bd_sf"/>
</dbReference>
<evidence type="ECO:0000256" key="16">
    <source>
        <dbReference type="RuleBase" id="RU003692"/>
    </source>
</evidence>
<comment type="similarity">
    <text evidence="2 16">Belongs to the class-I pyridine nucleotide-disulfide oxidoreductase family.</text>
</comment>
<evidence type="ECO:0000259" key="18">
    <source>
        <dbReference type="Pfam" id="PF07992"/>
    </source>
</evidence>
<dbReference type="NCBIfam" id="TIGR01350">
    <property type="entry name" value="lipoamide_DH"/>
    <property type="match status" value="1"/>
</dbReference>
<dbReference type="Pfam" id="PF02852">
    <property type="entry name" value="Pyr_redox_dim"/>
    <property type="match status" value="1"/>
</dbReference>
<keyword evidence="7 14" id="KW-0274">FAD</keyword>
<dbReference type="InParanoid" id="A0A140L058"/>
<dbReference type="PIRSF" id="PIRSF000350">
    <property type="entry name" value="Mercury_reductase_MerA"/>
    <property type="match status" value="1"/>
</dbReference>
<feature type="binding site" evidence="14">
    <location>
        <position position="314"/>
    </location>
    <ligand>
        <name>FAD</name>
        <dbReference type="ChEBI" id="CHEBI:57692"/>
    </ligand>
</feature>
<dbReference type="GO" id="GO:0006103">
    <property type="term" value="P:2-oxoglutarate metabolic process"/>
    <property type="evidence" value="ECO:0007669"/>
    <property type="project" value="TreeGrafter"/>
</dbReference>
<evidence type="ECO:0000256" key="7">
    <source>
        <dbReference type="ARBA" id="ARBA00022827"/>
    </source>
</evidence>
<evidence type="ECO:0000256" key="2">
    <source>
        <dbReference type="ARBA" id="ARBA00007532"/>
    </source>
</evidence>
<dbReference type="EMBL" id="LOED01000066">
    <property type="protein sequence ID" value="KXG73933.1"/>
    <property type="molecule type" value="Genomic_DNA"/>
</dbReference>
<dbReference type="SUPFAM" id="SSF51905">
    <property type="entry name" value="FAD/NAD(P)-binding domain"/>
    <property type="match status" value="1"/>
</dbReference>
<reference evidence="19 20" key="1">
    <citation type="submission" date="2015-12" db="EMBL/GenBank/DDBJ databases">
        <title>Draft genome sequnece of Fervidicola ferrireducens strain Y170.</title>
        <authorList>
            <person name="Patel B.K."/>
        </authorList>
    </citation>
    <scope>NUCLEOTIDE SEQUENCE [LARGE SCALE GENOMIC DNA]</scope>
    <source>
        <strain evidence="19 20">Y170</strain>
    </source>
</reference>
<comment type="caution">
    <text evidence="19">The sequence shown here is derived from an EMBL/GenBank/DDBJ whole genome shotgun (WGS) entry which is preliminary data.</text>
</comment>
<evidence type="ECO:0000256" key="1">
    <source>
        <dbReference type="ARBA" id="ARBA00004496"/>
    </source>
</evidence>
<dbReference type="InterPro" id="IPR012999">
    <property type="entry name" value="Pyr_OxRdtase_I_AS"/>
</dbReference>
<dbReference type="AlphaFoldDB" id="A0A140L058"/>
<feature type="binding site" evidence="14">
    <location>
        <position position="58"/>
    </location>
    <ligand>
        <name>FAD</name>
        <dbReference type="ChEBI" id="CHEBI:57692"/>
    </ligand>
</feature>
<keyword evidence="9 14" id="KW-0520">NAD</keyword>
<organism evidence="19 20">
    <name type="scientific">Fervidicola ferrireducens</name>
    <dbReference type="NCBI Taxonomy" id="520764"/>
    <lineage>
        <taxon>Bacteria</taxon>
        <taxon>Bacillati</taxon>
        <taxon>Bacillota</taxon>
        <taxon>Clostridia</taxon>
        <taxon>Thermosediminibacterales</taxon>
        <taxon>Thermosediminibacteraceae</taxon>
        <taxon>Fervidicola</taxon>
    </lineage>
</organism>
<dbReference type="PANTHER" id="PTHR22912:SF217">
    <property type="entry name" value="DIHYDROLIPOYL DEHYDROGENASE"/>
    <property type="match status" value="1"/>
</dbReference>
<gene>
    <name evidence="19" type="primary">pdhD_3</name>
    <name evidence="19" type="ORF">AN618_24420</name>
</gene>
<dbReference type="EC" id="1.8.1.4" evidence="3 16"/>
<evidence type="ECO:0000256" key="8">
    <source>
        <dbReference type="ARBA" id="ARBA00023002"/>
    </source>
</evidence>
<feature type="disulfide bond" description="Redox-active" evidence="15">
    <location>
        <begin position="49"/>
        <end position="54"/>
    </location>
</feature>
<dbReference type="InterPro" id="IPR050151">
    <property type="entry name" value="Class-I_Pyr_Nuc-Dis_Oxidored"/>
</dbReference>
<feature type="binding site" evidence="14">
    <location>
        <position position="276"/>
    </location>
    <ligand>
        <name>NAD(+)</name>
        <dbReference type="ChEBI" id="CHEBI:57540"/>
    </ligand>
</feature>
<dbReference type="GO" id="GO:0005737">
    <property type="term" value="C:cytoplasm"/>
    <property type="evidence" value="ECO:0007669"/>
    <property type="project" value="UniProtKB-SubCell"/>
</dbReference>
<dbReference type="InterPro" id="IPR006258">
    <property type="entry name" value="Lipoamide_DH"/>
</dbReference>
<dbReference type="Gene3D" id="3.30.390.30">
    <property type="match status" value="1"/>
</dbReference>
<dbReference type="InterPro" id="IPR016156">
    <property type="entry name" value="FAD/NAD-linked_Rdtase_dimer_sf"/>
</dbReference>
<evidence type="ECO:0000256" key="12">
    <source>
        <dbReference type="ARBA" id="ARBA00049187"/>
    </source>
</evidence>
<evidence type="ECO:0000313" key="20">
    <source>
        <dbReference type="Proteomes" id="UP000070427"/>
    </source>
</evidence>
<keyword evidence="6 16" id="KW-0285">Flavoprotein</keyword>
<proteinExistence type="inferred from homology"/>
<evidence type="ECO:0000256" key="9">
    <source>
        <dbReference type="ARBA" id="ARBA00023027"/>
    </source>
</evidence>
<dbReference type="InterPro" id="IPR001100">
    <property type="entry name" value="Pyr_nuc-diS_OxRdtase"/>
</dbReference>
<comment type="miscellaneous">
    <text evidence="16">The active site is a redox-active disulfide bond.</text>
</comment>
<dbReference type="PRINTS" id="PR00411">
    <property type="entry name" value="PNDRDTASEI"/>
</dbReference>
<keyword evidence="5" id="KW-0963">Cytoplasm</keyword>
<comment type="catalytic activity">
    <reaction evidence="12 16">
        <text>N(6)-[(R)-dihydrolipoyl]-L-lysyl-[protein] + NAD(+) = N(6)-[(R)-lipoyl]-L-lysyl-[protein] + NADH + H(+)</text>
        <dbReference type="Rhea" id="RHEA:15045"/>
        <dbReference type="Rhea" id="RHEA-COMP:10474"/>
        <dbReference type="Rhea" id="RHEA-COMP:10475"/>
        <dbReference type="ChEBI" id="CHEBI:15378"/>
        <dbReference type="ChEBI" id="CHEBI:57540"/>
        <dbReference type="ChEBI" id="CHEBI:57945"/>
        <dbReference type="ChEBI" id="CHEBI:83099"/>
        <dbReference type="ChEBI" id="CHEBI:83100"/>
        <dbReference type="EC" id="1.8.1.4"/>
    </reaction>
</comment>
<dbReference type="Gene3D" id="3.50.50.60">
    <property type="entry name" value="FAD/NAD(P)-binding domain"/>
    <property type="match status" value="2"/>
</dbReference>
<dbReference type="GO" id="GO:0050660">
    <property type="term" value="F:flavin adenine dinucleotide binding"/>
    <property type="evidence" value="ECO:0007669"/>
    <property type="project" value="InterPro"/>
</dbReference>
<name>A0A140L058_9FIRM</name>
<keyword evidence="10" id="KW-1015">Disulfide bond</keyword>
<feature type="active site" description="Proton acceptor" evidence="13">
    <location>
        <position position="447"/>
    </location>
</feature>
<sequence>MIKVKEMVTLHYDLVVVGGGPGGYVAAIYAAKKGAKVGLVEKGDLGGTCLNRGCIPTKALSHGASLYQSLKNAGDFGIAVENVRVDWHALQKKKAAVIATLRRGVENLLKANGVSVFRGGAEVEGERSVRVVYREGEQVLTANSLILATGSKPAVIPFPGNDLPGVITSEEALSLDDIPGSMLILGGGVIGVEMASIYGSLGTDVTIVEVFPRILPRADEEISVELKKNLERRGIKIFTESRVESVERESGRLKVSVRTSGGMRSISVDKVLVAVGRRPVTDAFENLGIRLESGWVAVDERMRTNLENVYAVGDITGKFQLAHVASHQGIVAAANALGEDRVMDYRAVPSCIFTDPEVAYVGLTEREAREIHGDGVKVGRFPFIASGRALTIGETRGFVKIIADSKWNEILGVHIIGPGATELIGEAVLAIKLECTAEELADTIHAHPTLSETIMEASFDLLGMPIHKM</sequence>
<evidence type="ECO:0000256" key="15">
    <source>
        <dbReference type="PIRSR" id="PIRSR000350-4"/>
    </source>
</evidence>
<protein>
    <recommendedName>
        <fullName evidence="4 16">Dihydrolipoyl dehydrogenase</fullName>
        <ecNumber evidence="3 16">1.8.1.4</ecNumber>
    </recommendedName>
</protein>
<accession>A0A140L058</accession>
<dbReference type="PATRIC" id="fig|520764.3.peg.2640"/>